<proteinExistence type="predicted"/>
<evidence type="ECO:0000313" key="3">
    <source>
        <dbReference type="Proteomes" id="UP000294847"/>
    </source>
</evidence>
<feature type="region of interest" description="Disordered" evidence="1">
    <location>
        <begin position="1"/>
        <end position="29"/>
    </location>
</feature>
<protein>
    <submittedName>
        <fullName evidence="2">Uncharacterized protein</fullName>
    </submittedName>
</protein>
<dbReference type="AlphaFoldDB" id="A0A4P7NSV5"/>
<reference evidence="2 3" key="1">
    <citation type="journal article" date="2019" name="Mol. Biol. Evol.">
        <title>Blast fungal genomes show frequent chromosomal changes, gene gains and losses, and effector gene turnover.</title>
        <authorList>
            <person name="Gomez Luciano L.B."/>
            <person name="Jason Tsai I."/>
            <person name="Chuma I."/>
            <person name="Tosa Y."/>
            <person name="Chen Y.H."/>
            <person name="Li J.Y."/>
            <person name="Li M.Y."/>
            <person name="Jade Lu M.Y."/>
            <person name="Nakayashiki H."/>
            <person name="Li W.H."/>
        </authorList>
    </citation>
    <scope>NUCLEOTIDE SEQUENCE [LARGE SCALE GENOMIC DNA]</scope>
    <source>
        <strain evidence="2">MZ5-1-6</strain>
    </source>
</reference>
<gene>
    <name evidence="2" type="ORF">PoMZ_12536</name>
</gene>
<dbReference type="Proteomes" id="UP000294847">
    <property type="component" value="Chromosome 7"/>
</dbReference>
<organism evidence="2 3">
    <name type="scientific">Pyricularia oryzae</name>
    <name type="common">Rice blast fungus</name>
    <name type="synonym">Magnaporthe oryzae</name>
    <dbReference type="NCBI Taxonomy" id="318829"/>
    <lineage>
        <taxon>Eukaryota</taxon>
        <taxon>Fungi</taxon>
        <taxon>Dikarya</taxon>
        <taxon>Ascomycota</taxon>
        <taxon>Pezizomycotina</taxon>
        <taxon>Sordariomycetes</taxon>
        <taxon>Sordariomycetidae</taxon>
        <taxon>Magnaporthales</taxon>
        <taxon>Pyriculariaceae</taxon>
        <taxon>Pyricularia</taxon>
    </lineage>
</organism>
<feature type="region of interest" description="Disordered" evidence="1">
    <location>
        <begin position="494"/>
        <end position="517"/>
    </location>
</feature>
<evidence type="ECO:0000313" key="2">
    <source>
        <dbReference type="EMBL" id="QBZ65574.1"/>
    </source>
</evidence>
<sequence>MTAYSPTTLAPHAPGSGGSSPPSLPAPTLAALDGRLGRRLEPILLQRLRKRDERVHDGAITNLGRRVALQRRETLEQRRRQAPHQIRLRRRRTLRGAALDAVAERHKQDAQDAAQRAAHLALHYVLELVQDGDDGPAARQPLVQRREEVVRARLERLAAVAVAHDHVPLGEVGLGARELLARAAQHRLERRRVRREVARRVDDAVRLGGRLDKLLRPGPPRRLGSGVRLPVRAGLDVGKGLDVVDAILARRGGRRHVDDRDGKGRGVERGLERAAVDARRVEVPVPRQLLQQLVDQRAHLEVRHAAKVADQEEGLVARRKLDVRPLRVLFVEAVAQHLGHELLRRGMRRDLAVSGLVVRARSDLDLVRIQHAVLGAAGDVTVVEGGGDGDDLVGKGGAEVVDVVEGVAAAGRAAHDLEHADLARQPAAADQAASAPDRDVVAADQHPALGAGLFRRQAKVQTVARVVGDDEDGALVGRDGGDSREDLLGGRAGKDVARHRGGQHVGADIAGPGGLVS</sequence>
<name>A0A4P7NSV5_PYROR</name>
<dbReference type="EMBL" id="CP034210">
    <property type="protein sequence ID" value="QBZ65574.1"/>
    <property type="molecule type" value="Genomic_DNA"/>
</dbReference>
<accession>A0A4P7NSV5</accession>
<evidence type="ECO:0000256" key="1">
    <source>
        <dbReference type="SAM" id="MobiDB-lite"/>
    </source>
</evidence>